<protein>
    <recommendedName>
        <fullName evidence="4">SdpI family protein</fullName>
    </recommendedName>
</protein>
<evidence type="ECO:0000313" key="2">
    <source>
        <dbReference type="EMBL" id="GAA1825885.1"/>
    </source>
</evidence>
<accession>A0ABN2MHP3</accession>
<keyword evidence="1" id="KW-0472">Membrane</keyword>
<evidence type="ECO:0000256" key="1">
    <source>
        <dbReference type="SAM" id="Phobius"/>
    </source>
</evidence>
<name>A0ABN2MHP3_9MICO</name>
<evidence type="ECO:0000313" key="3">
    <source>
        <dbReference type="Proteomes" id="UP001501746"/>
    </source>
</evidence>
<proteinExistence type="predicted"/>
<organism evidence="2 3">
    <name type="scientific">Agromyces salentinus</name>
    <dbReference type="NCBI Taxonomy" id="269421"/>
    <lineage>
        <taxon>Bacteria</taxon>
        <taxon>Bacillati</taxon>
        <taxon>Actinomycetota</taxon>
        <taxon>Actinomycetes</taxon>
        <taxon>Micrococcales</taxon>
        <taxon>Microbacteriaceae</taxon>
        <taxon>Agromyces</taxon>
    </lineage>
</organism>
<gene>
    <name evidence="2" type="ORF">GCM10009750_06450</name>
</gene>
<feature type="transmembrane region" description="Helical" evidence="1">
    <location>
        <begin position="6"/>
        <end position="26"/>
    </location>
</feature>
<dbReference type="RefSeq" id="WP_157429148.1">
    <property type="nucleotide sequence ID" value="NZ_BAAANK010000001.1"/>
</dbReference>
<sequence>MSGAQISVLVAALALGGCGILVMWLSRRGGDGRLPRNQVAGVRTSLTLSSDAAWDAAHRASARATAIAGWGPIMGGAAAAVLIVVSPASEPVMITAAVVLLAGAGWLIAWALVGAAQAQRAARSITDHDKLDRP</sequence>
<dbReference type="Proteomes" id="UP001501746">
    <property type="component" value="Unassembled WGS sequence"/>
</dbReference>
<dbReference type="EMBL" id="BAAANK010000001">
    <property type="protein sequence ID" value="GAA1825885.1"/>
    <property type="molecule type" value="Genomic_DNA"/>
</dbReference>
<comment type="caution">
    <text evidence="2">The sequence shown here is derived from an EMBL/GenBank/DDBJ whole genome shotgun (WGS) entry which is preliminary data.</text>
</comment>
<keyword evidence="3" id="KW-1185">Reference proteome</keyword>
<dbReference type="InterPro" id="IPR025962">
    <property type="entry name" value="SdpI/YhfL"/>
</dbReference>
<keyword evidence="1" id="KW-0812">Transmembrane</keyword>
<dbReference type="Pfam" id="PF13630">
    <property type="entry name" value="SdpI"/>
    <property type="match status" value="1"/>
</dbReference>
<keyword evidence="1" id="KW-1133">Transmembrane helix</keyword>
<feature type="transmembrane region" description="Helical" evidence="1">
    <location>
        <begin position="67"/>
        <end position="86"/>
    </location>
</feature>
<feature type="transmembrane region" description="Helical" evidence="1">
    <location>
        <begin position="92"/>
        <end position="113"/>
    </location>
</feature>
<evidence type="ECO:0008006" key="4">
    <source>
        <dbReference type="Google" id="ProtNLM"/>
    </source>
</evidence>
<reference evidence="2 3" key="1">
    <citation type="journal article" date="2019" name="Int. J. Syst. Evol. Microbiol.">
        <title>The Global Catalogue of Microorganisms (GCM) 10K type strain sequencing project: providing services to taxonomists for standard genome sequencing and annotation.</title>
        <authorList>
            <consortium name="The Broad Institute Genomics Platform"/>
            <consortium name="The Broad Institute Genome Sequencing Center for Infectious Disease"/>
            <person name="Wu L."/>
            <person name="Ma J."/>
        </authorList>
    </citation>
    <scope>NUCLEOTIDE SEQUENCE [LARGE SCALE GENOMIC DNA]</scope>
    <source>
        <strain evidence="2 3">JCM 14323</strain>
    </source>
</reference>